<feature type="non-terminal residue" evidence="1">
    <location>
        <position position="1"/>
    </location>
</feature>
<name>A0A2S4UKG6_9BASI</name>
<sequence>ITPKSLTLGSTMMNPSPTISNIAHHGPNKDWVTGVCGISKPIGITLYKFIDGFSWKILGMYVHAADRNPELLSVHFLKLVASTGGIPIHLTTGNGHEFQEMSQYQVQLSRRYGAITRGQPVKRVWQKVQACTEMLRDHRSAMDVVWVATYNASRTRIRPSPKIPTRCSPNFSYSTPEHFGASNHLINVPKQEIELMLEGDHPAHFTLSSTHTPAWFHEMATTIMQEMGLEFYELSLDSIWTVFDTMLPHIVTQLPLNSDFHISPAL</sequence>
<reference evidence="1 2" key="1">
    <citation type="submission" date="2017-12" db="EMBL/GenBank/DDBJ databases">
        <title>Gene loss provides genomic basis for host adaptation in cereal stripe rust fungi.</title>
        <authorList>
            <person name="Xia C."/>
        </authorList>
    </citation>
    <scope>NUCLEOTIDE SEQUENCE [LARGE SCALE GENOMIC DNA]</scope>
    <source>
        <strain evidence="1 2">93TX-2</strain>
    </source>
</reference>
<proteinExistence type="predicted"/>
<organism evidence="1 2">
    <name type="scientific">Puccinia striiformis</name>
    <dbReference type="NCBI Taxonomy" id="27350"/>
    <lineage>
        <taxon>Eukaryota</taxon>
        <taxon>Fungi</taxon>
        <taxon>Dikarya</taxon>
        <taxon>Basidiomycota</taxon>
        <taxon>Pucciniomycotina</taxon>
        <taxon>Pucciniomycetes</taxon>
        <taxon>Pucciniales</taxon>
        <taxon>Pucciniaceae</taxon>
        <taxon>Puccinia</taxon>
    </lineage>
</organism>
<keyword evidence="2" id="KW-1185">Reference proteome</keyword>
<comment type="caution">
    <text evidence="1">The sequence shown here is derived from an EMBL/GenBank/DDBJ whole genome shotgun (WGS) entry which is preliminary data.</text>
</comment>
<dbReference type="EMBL" id="PKSM01000327">
    <property type="protein sequence ID" value="POV97614.1"/>
    <property type="molecule type" value="Genomic_DNA"/>
</dbReference>
<accession>A0A2S4UKG6</accession>
<dbReference type="AlphaFoldDB" id="A0A2S4UKG6"/>
<reference evidence="2" key="3">
    <citation type="journal article" date="2018" name="Mol. Plant Microbe Interact.">
        <title>Genome sequence resources for the wheat stripe rust pathogen (Puccinia striiformis f. sp. tritici) and the barley stripe rust pathogen (Puccinia striiformis f. sp. hordei).</title>
        <authorList>
            <person name="Xia C."/>
            <person name="Wang M."/>
            <person name="Yin C."/>
            <person name="Cornejo O.E."/>
            <person name="Hulbert S.H."/>
            <person name="Chen X."/>
        </authorList>
    </citation>
    <scope>NUCLEOTIDE SEQUENCE [LARGE SCALE GENOMIC DNA]</scope>
    <source>
        <strain evidence="2">93TX-2</strain>
    </source>
</reference>
<dbReference type="PANTHER" id="PTHR46177:SF1">
    <property type="entry name" value="INTEGRASE CATALYTIC DOMAIN-CONTAINING PROTEIN"/>
    <property type="match status" value="1"/>
</dbReference>
<dbReference type="VEuPathDB" id="FungiDB:PSTT_03627"/>
<protein>
    <recommendedName>
        <fullName evidence="3">Integrase catalytic domain-containing protein</fullName>
    </recommendedName>
</protein>
<dbReference type="Proteomes" id="UP000238274">
    <property type="component" value="Unassembled WGS sequence"/>
</dbReference>
<reference evidence="2" key="2">
    <citation type="journal article" date="2018" name="BMC Genomics">
        <title>Genomic insights into host adaptation between the wheat stripe rust pathogen (Puccinia striiformis f. sp. tritici) and the barley stripe rust pathogen (Puccinia striiformis f. sp. hordei).</title>
        <authorList>
            <person name="Xia C."/>
            <person name="Wang M."/>
            <person name="Yin C."/>
            <person name="Cornejo O.E."/>
            <person name="Hulbert S.H."/>
            <person name="Chen X."/>
        </authorList>
    </citation>
    <scope>NUCLEOTIDE SEQUENCE [LARGE SCALE GENOMIC DNA]</scope>
    <source>
        <strain evidence="2">93TX-2</strain>
    </source>
</reference>
<evidence type="ECO:0000313" key="1">
    <source>
        <dbReference type="EMBL" id="POV97614.1"/>
    </source>
</evidence>
<dbReference type="OrthoDB" id="5392716at2759"/>
<dbReference type="VEuPathDB" id="FungiDB:PSHT_14493"/>
<evidence type="ECO:0008006" key="3">
    <source>
        <dbReference type="Google" id="ProtNLM"/>
    </source>
</evidence>
<dbReference type="PANTHER" id="PTHR46177">
    <property type="entry name" value="INTEGRASE CATALYTIC DOMAIN-CONTAINING PROTEIN"/>
    <property type="match status" value="1"/>
</dbReference>
<evidence type="ECO:0000313" key="2">
    <source>
        <dbReference type="Proteomes" id="UP000238274"/>
    </source>
</evidence>
<gene>
    <name evidence="1" type="ORF">PSHT_14493</name>
</gene>